<protein>
    <submittedName>
        <fullName evidence="2">Uncharacterized protein</fullName>
    </submittedName>
</protein>
<feature type="transmembrane region" description="Helical" evidence="1">
    <location>
        <begin position="56"/>
        <end position="75"/>
    </location>
</feature>
<evidence type="ECO:0000256" key="1">
    <source>
        <dbReference type="SAM" id="Phobius"/>
    </source>
</evidence>
<comment type="caution">
    <text evidence="2">The sequence shown here is derived from an EMBL/GenBank/DDBJ whole genome shotgun (WGS) entry which is preliminary data.</text>
</comment>
<organism evidence="2 3">
    <name type="scientific">Paenibacillus plantiphilus</name>
    <dbReference type="NCBI Taxonomy" id="2905650"/>
    <lineage>
        <taxon>Bacteria</taxon>
        <taxon>Bacillati</taxon>
        <taxon>Bacillota</taxon>
        <taxon>Bacilli</taxon>
        <taxon>Bacillales</taxon>
        <taxon>Paenibacillaceae</taxon>
        <taxon>Paenibacillus</taxon>
    </lineage>
</organism>
<dbReference type="EMBL" id="CAKMMF010000005">
    <property type="protein sequence ID" value="CAH1199311.1"/>
    <property type="molecule type" value="Genomic_DNA"/>
</dbReference>
<keyword evidence="1" id="KW-0472">Membrane</keyword>
<name>A0ABM9SFB8_9BACL</name>
<dbReference type="Proteomes" id="UP000838686">
    <property type="component" value="Unassembled WGS sequence"/>
</dbReference>
<dbReference type="RefSeq" id="WP_236339656.1">
    <property type="nucleotide sequence ID" value="NZ_CAKMMF010000005.1"/>
</dbReference>
<reference evidence="2" key="1">
    <citation type="submission" date="2022-01" db="EMBL/GenBank/DDBJ databases">
        <authorList>
            <person name="Criscuolo A."/>
        </authorList>
    </citation>
    <scope>NUCLEOTIDE SEQUENCE</scope>
    <source>
        <strain evidence="2">CIP111893</strain>
    </source>
</reference>
<proteinExistence type="predicted"/>
<evidence type="ECO:0000313" key="3">
    <source>
        <dbReference type="Proteomes" id="UP000838686"/>
    </source>
</evidence>
<sequence length="85" mass="9891">MKYMVSALFFTVSFMMYALTEVIEVVVHKAIIAYLTVNQAAYSEDMFQLDFQTIKVVFLWFTVAFGLLAIYSFIAEERKINKANR</sequence>
<keyword evidence="3" id="KW-1185">Reference proteome</keyword>
<keyword evidence="1" id="KW-0812">Transmembrane</keyword>
<accession>A0ABM9SFB8</accession>
<gene>
    <name evidence="2" type="ORF">PAECIP111893_01307</name>
</gene>
<keyword evidence="1" id="KW-1133">Transmembrane helix</keyword>
<evidence type="ECO:0000313" key="2">
    <source>
        <dbReference type="EMBL" id="CAH1199311.1"/>
    </source>
</evidence>